<dbReference type="SUPFAM" id="SSF49785">
    <property type="entry name" value="Galactose-binding domain-like"/>
    <property type="match status" value="1"/>
</dbReference>
<dbReference type="Pfam" id="PF22633">
    <property type="entry name" value="F5_F8_type_C_2"/>
    <property type="match status" value="1"/>
</dbReference>
<dbReference type="AlphaFoldDB" id="A0A1C1A7W9"/>
<name>A0A1C1A7W9_9BACL</name>
<protein>
    <recommendedName>
        <fullName evidence="1">F5/8 type C domain-containing protein</fullName>
    </recommendedName>
</protein>
<dbReference type="Proteomes" id="UP000093309">
    <property type="component" value="Unassembled WGS sequence"/>
</dbReference>
<feature type="domain" description="F5/8 type C" evidence="1">
    <location>
        <begin position="1"/>
        <end position="133"/>
    </location>
</feature>
<accession>A0A1C1A7W9</accession>
<dbReference type="Gene3D" id="2.60.120.260">
    <property type="entry name" value="Galactose-binding domain-like"/>
    <property type="match status" value="1"/>
</dbReference>
<evidence type="ECO:0000313" key="2">
    <source>
        <dbReference type="EMBL" id="OCT16701.1"/>
    </source>
</evidence>
<dbReference type="InterPro" id="IPR008979">
    <property type="entry name" value="Galactose-bd-like_sf"/>
</dbReference>
<keyword evidence="3" id="KW-1185">Reference proteome</keyword>
<evidence type="ECO:0000313" key="3">
    <source>
        <dbReference type="Proteomes" id="UP000093309"/>
    </source>
</evidence>
<dbReference type="STRING" id="512399.A8709_08515"/>
<comment type="caution">
    <text evidence="2">The sequence shown here is derived from an EMBL/GenBank/DDBJ whole genome shotgun (WGS) entry which is preliminary data.</text>
</comment>
<dbReference type="EMBL" id="LYPC01000010">
    <property type="protein sequence ID" value="OCT16701.1"/>
    <property type="molecule type" value="Genomic_DNA"/>
</dbReference>
<dbReference type="RefSeq" id="WP_065850788.1">
    <property type="nucleotide sequence ID" value="NZ_LYPC01000010.1"/>
</dbReference>
<reference evidence="3" key="1">
    <citation type="submission" date="2016-05" db="EMBL/GenBank/DDBJ databases">
        <title>Paenibacillus oryzae. sp. nov., isolated from the rice root.</title>
        <authorList>
            <person name="Zhang J."/>
            <person name="Zhang X."/>
        </authorList>
    </citation>
    <scope>NUCLEOTIDE SEQUENCE [LARGE SCALE GENOMIC DNA]</scope>
    <source>
        <strain evidence="3">KCTC13222</strain>
    </source>
</reference>
<organism evidence="2 3">
    <name type="scientific">Paenibacillus pectinilyticus</name>
    <dbReference type="NCBI Taxonomy" id="512399"/>
    <lineage>
        <taxon>Bacteria</taxon>
        <taxon>Bacillati</taxon>
        <taxon>Bacillota</taxon>
        <taxon>Bacilli</taxon>
        <taxon>Bacillales</taxon>
        <taxon>Paenibacillaceae</taxon>
        <taxon>Paenibacillus</taxon>
    </lineage>
</organism>
<sequence length="138" mass="15532">MDISILPACRRNPGYDETVYARPLWGWIQLDLGESFDINDIKLWHYISAGRIYHDVVVQVSNDPTFTTKTTVFNNDTDNSAGQGIGTDAEYTETSSGKDIPFAITNARYVRLWVNGCNLNAFSHYVELEVWAPPVTTP</sequence>
<dbReference type="PROSITE" id="PS50022">
    <property type="entry name" value="FA58C_3"/>
    <property type="match status" value="1"/>
</dbReference>
<evidence type="ECO:0000259" key="1">
    <source>
        <dbReference type="PROSITE" id="PS50022"/>
    </source>
</evidence>
<dbReference type="InterPro" id="IPR000421">
    <property type="entry name" value="FA58C"/>
</dbReference>
<gene>
    <name evidence="2" type="ORF">A8709_08515</name>
</gene>
<proteinExistence type="predicted"/>